<name>F0X594_CRYPV</name>
<protein>
    <submittedName>
        <fullName evidence="1">Uncharacterized protein</fullName>
    </submittedName>
</protein>
<dbReference type="EMBL" id="FX115662">
    <property type="protein sequence ID" value="BAJ77765.1"/>
    <property type="molecule type" value="mRNA"/>
</dbReference>
<organism evidence="1">
    <name type="scientific">Cryptosporidium parvum</name>
    <dbReference type="NCBI Taxonomy" id="5807"/>
    <lineage>
        <taxon>Eukaryota</taxon>
        <taxon>Sar</taxon>
        <taxon>Alveolata</taxon>
        <taxon>Apicomplexa</taxon>
        <taxon>Conoidasida</taxon>
        <taxon>Coccidia</taxon>
        <taxon>Eucoccidiorida</taxon>
        <taxon>Eimeriorina</taxon>
        <taxon>Cryptosporidiidae</taxon>
        <taxon>Cryptosporidium</taxon>
    </lineage>
</organism>
<sequence>MLQLMGLLNPLLNVFSCLYCLLIPTSYQYLTCSPSQLSCPIP</sequence>
<evidence type="ECO:0000313" key="1">
    <source>
        <dbReference type="EMBL" id="BAJ77765.1"/>
    </source>
</evidence>
<dbReference type="AlphaFoldDB" id="F0X594"/>
<accession>F0X594</accession>
<proteinExistence type="evidence at transcript level"/>
<reference evidence="1" key="1">
    <citation type="submission" date="2011-02" db="EMBL/GenBank/DDBJ databases">
        <title>Construction and analysis of full-length cDNA library of Cryptosporidium parvum.</title>
        <authorList>
            <person name="Yamagishi J."/>
            <person name="Wakaguri H."/>
            <person name="Sugano S."/>
            <person name="Kawano S."/>
            <person name="Fujisaki K."/>
            <person name="Sugimoto C."/>
            <person name="Watanabe J."/>
            <person name="Suzuki Y."/>
            <person name="Kimata I."/>
            <person name="Xuan X."/>
        </authorList>
    </citation>
    <scope>NUCLEOTIDE SEQUENCE</scope>
    <source>
        <strain evidence="1">HNJ-1</strain>
    </source>
</reference>